<dbReference type="EMBL" id="NMVQ01000034">
    <property type="protein sequence ID" value="OYO19243.1"/>
    <property type="molecule type" value="Genomic_DNA"/>
</dbReference>
<dbReference type="RefSeq" id="WP_094364539.1">
    <property type="nucleotide sequence ID" value="NZ_NMVQ01000034.1"/>
</dbReference>
<comment type="caution">
    <text evidence="2">The sequence shown here is derived from an EMBL/GenBank/DDBJ whole genome shotgun (WGS) entry which is preliminary data.</text>
</comment>
<gene>
    <name evidence="2" type="ORF">CGZ93_12700</name>
</gene>
<sequence>MSTFVALGLAVVLLGVLTGGGVWWYRQKSAPTTQATPVPTAAAPATPSAEQPSPTPSPSASTAPSTSPPSTTAPPPPPPPPPPTAPTGFPPGSSECTAGPIYGGVARSASGNKVTSCPFAEKVRQAYGAQPRRDGVVAVVATSPVTGSSYTMNCVATGLIVCTGGNDALVYLL</sequence>
<dbReference type="Proteomes" id="UP000216311">
    <property type="component" value="Unassembled WGS sequence"/>
</dbReference>
<protein>
    <submittedName>
        <fullName evidence="2">Uncharacterized protein</fullName>
    </submittedName>
</protein>
<feature type="region of interest" description="Disordered" evidence="1">
    <location>
        <begin position="30"/>
        <end position="97"/>
    </location>
</feature>
<evidence type="ECO:0000256" key="1">
    <source>
        <dbReference type="SAM" id="MobiDB-lite"/>
    </source>
</evidence>
<reference evidence="2 3" key="1">
    <citation type="submission" date="2017-07" db="EMBL/GenBank/DDBJ databases">
        <title>Draft whole genome sequences of clinical Proprionibacteriaceae strains.</title>
        <authorList>
            <person name="Bernier A.-M."/>
            <person name="Bernard K."/>
            <person name="Domingo M.-C."/>
        </authorList>
    </citation>
    <scope>NUCLEOTIDE SEQUENCE [LARGE SCALE GENOMIC DNA]</scope>
    <source>
        <strain evidence="2 3">NML 130396</strain>
    </source>
</reference>
<feature type="compositionally biased region" description="Low complexity" evidence="1">
    <location>
        <begin position="30"/>
        <end position="70"/>
    </location>
</feature>
<evidence type="ECO:0000313" key="2">
    <source>
        <dbReference type="EMBL" id="OYO19243.1"/>
    </source>
</evidence>
<accession>A0A255GWQ3</accession>
<name>A0A255GWQ3_9ACTN</name>
<evidence type="ECO:0000313" key="3">
    <source>
        <dbReference type="Proteomes" id="UP000216311"/>
    </source>
</evidence>
<dbReference type="OrthoDB" id="166978at2"/>
<organism evidence="2 3">
    <name type="scientific">Enemella dayhoffiae</name>
    <dbReference type="NCBI Taxonomy" id="2016507"/>
    <lineage>
        <taxon>Bacteria</taxon>
        <taxon>Bacillati</taxon>
        <taxon>Actinomycetota</taxon>
        <taxon>Actinomycetes</taxon>
        <taxon>Propionibacteriales</taxon>
        <taxon>Propionibacteriaceae</taxon>
        <taxon>Enemella</taxon>
    </lineage>
</organism>
<dbReference type="AlphaFoldDB" id="A0A255GWQ3"/>
<keyword evidence="3" id="KW-1185">Reference proteome</keyword>
<feature type="compositionally biased region" description="Pro residues" evidence="1">
    <location>
        <begin position="71"/>
        <end position="89"/>
    </location>
</feature>
<proteinExistence type="predicted"/>